<comment type="caution">
    <text evidence="1">The sequence shown here is derived from an EMBL/GenBank/DDBJ whole genome shotgun (WGS) entry which is preliminary data.</text>
</comment>
<proteinExistence type="predicted"/>
<gene>
    <name evidence="1" type="ORF">PMEA_00014955</name>
</gene>
<name>A0AAU9X1J7_9CNID</name>
<sequence length="202" mass="23211">IIKEFDKFVSGETNEMYERSVFNSRDQKEGESIDTYVGELRTLAQSCNFCTCLHDTLIQDQIFRIDCGVTVNVLPIKYVNKEDIHLTKRVLQLWNKTELKPEGICRVTIRNPRNRKKYSVEFIVVNENLTPLPGAAVIQQMGLHEKIASTKQQTTQEIIEEYRDVFEGDLGTLEGLQHLDVDPFMPPTIAPSQRVPFAIRPK</sequence>
<organism evidence="1 2">
    <name type="scientific">Pocillopora meandrina</name>
    <dbReference type="NCBI Taxonomy" id="46732"/>
    <lineage>
        <taxon>Eukaryota</taxon>
        <taxon>Metazoa</taxon>
        <taxon>Cnidaria</taxon>
        <taxon>Anthozoa</taxon>
        <taxon>Hexacorallia</taxon>
        <taxon>Scleractinia</taxon>
        <taxon>Astrocoeniina</taxon>
        <taxon>Pocilloporidae</taxon>
        <taxon>Pocillopora</taxon>
    </lineage>
</organism>
<keyword evidence="2" id="KW-1185">Reference proteome</keyword>
<dbReference type="AlphaFoldDB" id="A0AAU9X1J7"/>
<evidence type="ECO:0000313" key="2">
    <source>
        <dbReference type="Proteomes" id="UP001159428"/>
    </source>
</evidence>
<dbReference type="InterPro" id="IPR050951">
    <property type="entry name" value="Retrovirus_Pol_polyprotein"/>
</dbReference>
<protein>
    <recommendedName>
        <fullName evidence="3">Retrotransposon gag domain-containing protein</fullName>
    </recommendedName>
</protein>
<reference evidence="1 2" key="1">
    <citation type="submission" date="2022-05" db="EMBL/GenBank/DDBJ databases">
        <authorList>
            <consortium name="Genoscope - CEA"/>
            <person name="William W."/>
        </authorList>
    </citation>
    <scope>NUCLEOTIDE SEQUENCE [LARGE SCALE GENOMIC DNA]</scope>
</reference>
<dbReference type="PANTHER" id="PTHR37984">
    <property type="entry name" value="PROTEIN CBG26694"/>
    <property type="match status" value="1"/>
</dbReference>
<dbReference type="PANTHER" id="PTHR37984:SF8">
    <property type="entry name" value="CCHC-TYPE DOMAIN-CONTAINING PROTEIN"/>
    <property type="match status" value="1"/>
</dbReference>
<feature type="non-terminal residue" evidence="1">
    <location>
        <position position="1"/>
    </location>
</feature>
<evidence type="ECO:0000313" key="1">
    <source>
        <dbReference type="EMBL" id="CAH3133197.1"/>
    </source>
</evidence>
<evidence type="ECO:0008006" key="3">
    <source>
        <dbReference type="Google" id="ProtNLM"/>
    </source>
</evidence>
<dbReference type="EMBL" id="CALNXJ010000027">
    <property type="protein sequence ID" value="CAH3133197.1"/>
    <property type="molecule type" value="Genomic_DNA"/>
</dbReference>
<accession>A0AAU9X1J7</accession>
<dbReference type="Proteomes" id="UP001159428">
    <property type="component" value="Unassembled WGS sequence"/>
</dbReference>
<feature type="non-terminal residue" evidence="1">
    <location>
        <position position="202"/>
    </location>
</feature>